<dbReference type="PROSITE" id="PS51155">
    <property type="entry name" value="CHIT_BIND_RR_2"/>
    <property type="match status" value="1"/>
</dbReference>
<dbReference type="Proteomes" id="UP001159363">
    <property type="component" value="Chromosome 2"/>
</dbReference>
<dbReference type="Pfam" id="PF00379">
    <property type="entry name" value="Chitin_bind_4"/>
    <property type="match status" value="1"/>
</dbReference>
<dbReference type="PANTHER" id="PTHR10380">
    <property type="entry name" value="CUTICLE PROTEIN"/>
    <property type="match status" value="1"/>
</dbReference>
<sequence length="243" mass="25468">MAAGDRQPPGRRAPCFLNNSVNDCGDSKAKPLRASLPQPEAGTVLLIVSRHLAENTCVGVRQIAAERVSIATNGEPSKATHDRYETANGIKANEKGTLKQTSDPENPQVIVAEGAYSYTAPEGIPISIQYVATDDGGFVATGDAIPTPPPIPPAIQRALDFIAANPPRADGPGKGRRPQSWRKQSERQPRLPATSIGARTEGGAWQVATTTPFATAPSVAAPRGAASALFTLGLSLQRTDGRC</sequence>
<accession>A0ABQ9I6C6</accession>
<proteinExistence type="predicted"/>
<dbReference type="EMBL" id="JARBHB010000002">
    <property type="protein sequence ID" value="KAJ8891921.1"/>
    <property type="molecule type" value="Genomic_DNA"/>
</dbReference>
<keyword evidence="4" id="KW-1185">Reference proteome</keyword>
<evidence type="ECO:0000256" key="1">
    <source>
        <dbReference type="PROSITE-ProRule" id="PRU00497"/>
    </source>
</evidence>
<dbReference type="PANTHER" id="PTHR10380:SF241">
    <property type="entry name" value="CUTICULAR PROTEIN 47EG-RELATED"/>
    <property type="match status" value="1"/>
</dbReference>
<name>A0ABQ9I6C6_9NEOP</name>
<dbReference type="InterPro" id="IPR050468">
    <property type="entry name" value="Cuticle_Struct_Prot"/>
</dbReference>
<comment type="caution">
    <text evidence="3">The sequence shown here is derived from an EMBL/GenBank/DDBJ whole genome shotgun (WGS) entry which is preliminary data.</text>
</comment>
<evidence type="ECO:0000313" key="3">
    <source>
        <dbReference type="EMBL" id="KAJ8891921.1"/>
    </source>
</evidence>
<dbReference type="InterPro" id="IPR000618">
    <property type="entry name" value="Insect_cuticle"/>
</dbReference>
<evidence type="ECO:0000256" key="2">
    <source>
        <dbReference type="SAM" id="MobiDB-lite"/>
    </source>
</evidence>
<keyword evidence="1" id="KW-0193">Cuticle</keyword>
<feature type="region of interest" description="Disordered" evidence="2">
    <location>
        <begin position="164"/>
        <end position="202"/>
    </location>
</feature>
<gene>
    <name evidence="3" type="ORF">PR048_004480</name>
</gene>
<evidence type="ECO:0000313" key="4">
    <source>
        <dbReference type="Proteomes" id="UP001159363"/>
    </source>
</evidence>
<protein>
    <submittedName>
        <fullName evidence="3">Uncharacterized protein</fullName>
    </submittedName>
</protein>
<reference evidence="3 4" key="1">
    <citation type="submission" date="2023-02" db="EMBL/GenBank/DDBJ databases">
        <title>LHISI_Scaffold_Assembly.</title>
        <authorList>
            <person name="Stuart O.P."/>
            <person name="Cleave R."/>
            <person name="Magrath M.J.L."/>
            <person name="Mikheyev A.S."/>
        </authorList>
    </citation>
    <scope>NUCLEOTIDE SEQUENCE [LARGE SCALE GENOMIC DNA]</scope>
    <source>
        <strain evidence="3">Daus_M_001</strain>
        <tissue evidence="3">Leg muscle</tissue>
    </source>
</reference>
<organism evidence="3 4">
    <name type="scientific">Dryococelus australis</name>
    <dbReference type="NCBI Taxonomy" id="614101"/>
    <lineage>
        <taxon>Eukaryota</taxon>
        <taxon>Metazoa</taxon>
        <taxon>Ecdysozoa</taxon>
        <taxon>Arthropoda</taxon>
        <taxon>Hexapoda</taxon>
        <taxon>Insecta</taxon>
        <taxon>Pterygota</taxon>
        <taxon>Neoptera</taxon>
        <taxon>Polyneoptera</taxon>
        <taxon>Phasmatodea</taxon>
        <taxon>Verophasmatodea</taxon>
        <taxon>Anareolatae</taxon>
        <taxon>Phasmatidae</taxon>
        <taxon>Eurycanthinae</taxon>
        <taxon>Dryococelus</taxon>
    </lineage>
</organism>